<dbReference type="SUPFAM" id="SSF48452">
    <property type="entry name" value="TPR-like"/>
    <property type="match status" value="2"/>
</dbReference>
<dbReference type="Gene3D" id="1.10.10.10">
    <property type="entry name" value="Winged helix-like DNA-binding domain superfamily/Winged helix DNA-binding domain"/>
    <property type="match status" value="1"/>
</dbReference>
<dbReference type="PANTHER" id="PTHR47691:SF3">
    <property type="entry name" value="HTH-TYPE TRANSCRIPTIONAL REGULATOR RV0890C-RELATED"/>
    <property type="match status" value="1"/>
</dbReference>
<evidence type="ECO:0000256" key="1">
    <source>
        <dbReference type="ARBA" id="ARBA00005820"/>
    </source>
</evidence>
<feature type="compositionally biased region" description="Basic and acidic residues" evidence="3">
    <location>
        <begin position="316"/>
        <end position="325"/>
    </location>
</feature>
<dbReference type="Gene3D" id="3.40.50.300">
    <property type="entry name" value="P-loop containing nucleotide triphosphate hydrolases"/>
    <property type="match status" value="1"/>
</dbReference>
<feature type="compositionally biased region" description="Low complexity" evidence="3">
    <location>
        <begin position="342"/>
        <end position="351"/>
    </location>
</feature>
<dbReference type="Gene3D" id="1.25.40.10">
    <property type="entry name" value="Tetratricopeptide repeat domain"/>
    <property type="match status" value="2"/>
</dbReference>
<accession>A0ABV9WJG7</accession>
<evidence type="ECO:0000313" key="6">
    <source>
        <dbReference type="EMBL" id="MFC5008452.1"/>
    </source>
</evidence>
<feature type="region of interest" description="Disordered" evidence="3">
    <location>
        <begin position="276"/>
        <end position="405"/>
    </location>
</feature>
<comment type="caution">
    <text evidence="6">The sequence shown here is derived from an EMBL/GenBank/DDBJ whole genome shotgun (WGS) entry which is preliminary data.</text>
</comment>
<comment type="similarity">
    <text evidence="1">Belongs to the AfsR/DnrI/RedD regulatory family.</text>
</comment>
<dbReference type="InterPro" id="IPR001867">
    <property type="entry name" value="OmpR/PhoB-type_DNA-bd"/>
</dbReference>
<organism evidence="6 7">
    <name type="scientific">Dactylosporangium cerinum</name>
    <dbReference type="NCBI Taxonomy" id="1434730"/>
    <lineage>
        <taxon>Bacteria</taxon>
        <taxon>Bacillati</taxon>
        <taxon>Actinomycetota</taxon>
        <taxon>Actinomycetes</taxon>
        <taxon>Micromonosporales</taxon>
        <taxon>Micromonosporaceae</taxon>
        <taxon>Dactylosporangium</taxon>
    </lineage>
</organism>
<evidence type="ECO:0000256" key="2">
    <source>
        <dbReference type="ARBA" id="ARBA00023125"/>
    </source>
</evidence>
<feature type="compositionally biased region" description="Gly residues" evidence="3">
    <location>
        <begin position="387"/>
        <end position="399"/>
    </location>
</feature>
<feature type="domain" description="OmpR/PhoB-type" evidence="4">
    <location>
        <begin position="17"/>
        <end position="91"/>
    </location>
</feature>
<dbReference type="Pfam" id="PF03704">
    <property type="entry name" value="BTAD"/>
    <property type="match status" value="1"/>
</dbReference>
<feature type="compositionally biased region" description="Basic and acidic residues" evidence="3">
    <location>
        <begin position="332"/>
        <end position="341"/>
    </location>
</feature>
<keyword evidence="2" id="KW-0238">DNA-binding</keyword>
<feature type="domain" description="Bacterial transcriptional activator" evidence="5">
    <location>
        <begin position="98"/>
        <end position="237"/>
    </location>
</feature>
<feature type="region of interest" description="Disordered" evidence="3">
    <location>
        <begin position="237"/>
        <end position="264"/>
    </location>
</feature>
<evidence type="ECO:0000259" key="5">
    <source>
        <dbReference type="SMART" id="SM01043"/>
    </source>
</evidence>
<dbReference type="EMBL" id="JBHSIU010000131">
    <property type="protein sequence ID" value="MFC5008452.1"/>
    <property type="molecule type" value="Genomic_DNA"/>
</dbReference>
<evidence type="ECO:0000256" key="3">
    <source>
        <dbReference type="SAM" id="MobiDB-lite"/>
    </source>
</evidence>
<keyword evidence="7" id="KW-1185">Reference proteome</keyword>
<dbReference type="SUPFAM" id="SSF46894">
    <property type="entry name" value="C-terminal effector domain of the bipartite response regulators"/>
    <property type="match status" value="1"/>
</dbReference>
<sequence length="1069" mass="109976">MNLSIGVLGPLEVSLDGRPLHITGGRQRALLTALVLGRPGVLGVERLAALVVPEAAGADARNATQTYVARLRRSLGPAAGCLRTSPPGYVLDVPAGTVDAERFAALAVPRPAEGALDALLRLDAALGLWRGPAYAEFPDLARAESARLAELRRDAEETRVEVLAGLGRTAEAVAAAAALVAADPGRDRAVRALVSALAAAGRTADALDAVRAHRVWLRDEAGLDPSRALLALQAGLLREPAPPGPPHRGTPALPTPRPAAALNGPAAVHDVPTTAQDRPAAVQAGPAAGQDPRAAAARDAGGTDVRDPRAAAARDAGGRDVRDPRAAAARDVGGRDVRDPRAAAARVVGGREVQDPRAAAARDVGGTDLRGAGEARSDGAAEAQGQGTVGGHATGGRGTAGRAPELIGRERELAEVAALLEPGRVVTLIGPGGVGKTSLAAACAVTWWVDLAALGDPAAMAPAVAAAVGLVVEGRLGDPLAAWARGADGLLVVDNCEHLLDAVHELLGGMLVEDCPGLRVLATSRERIGLAAERCYVVEPLAGPAAVRLFTLRAAAAGPVEATERVGALCEALDRLPLAIELAAARVGALTVDDLARRLDARLVLLDAGPRGRPARHQTLRAVVDWSWRLLGERERIAFARLHVFAAGIDLDAAEAVIGYGELTAAEVAHVVALLAERSLLTRPGTVGVGRYRMLVSLRVYAAELLDEAGDRELRLRHATYFAGVLEEAAVGLSGPNEAAWVPVIEGALDDARQAWQWSRVHAPAVAVRIAGAAAEFGFWRLRADLLTWSTLILREAGDQAAVLVGAAYGAWLDGDFGTAARIAQGAVDAGHAGAADLLGDIALIQGDLDGAEAHYRQAIAVLPIGTAARAVAMANLALPLAYRQDPAARPAAEAGLVEARATGNPSALAFALFALAEAHGDGDPTAAIGALDEALRLADSVGNRFVAGVTRTAMVALRGRHGPPGPALALFAGAIRHWRTTGGRPLLIIALRNLVVLFARTGRDVAAIELAAALDAPSGVYGAEAERLAQALGAVRVRLPVATAEEAWRRGSTRSADEAAAEALRHLP</sequence>
<dbReference type="SMART" id="SM00862">
    <property type="entry name" value="Trans_reg_C"/>
    <property type="match status" value="1"/>
</dbReference>
<proteinExistence type="inferred from homology"/>
<dbReference type="Pfam" id="PF25872">
    <property type="entry name" value="HTH_77"/>
    <property type="match status" value="1"/>
</dbReference>
<dbReference type="Proteomes" id="UP001595912">
    <property type="component" value="Unassembled WGS sequence"/>
</dbReference>
<gene>
    <name evidence="6" type="ORF">ACFPIJ_62915</name>
</gene>
<dbReference type="InterPro" id="IPR058852">
    <property type="entry name" value="HTH_77"/>
</dbReference>
<dbReference type="InterPro" id="IPR011990">
    <property type="entry name" value="TPR-like_helical_dom_sf"/>
</dbReference>
<dbReference type="PANTHER" id="PTHR47691">
    <property type="entry name" value="REGULATOR-RELATED"/>
    <property type="match status" value="1"/>
</dbReference>
<dbReference type="SUPFAM" id="SSF52540">
    <property type="entry name" value="P-loop containing nucleoside triphosphate hydrolases"/>
    <property type="match status" value="1"/>
</dbReference>
<reference evidence="7" key="1">
    <citation type="journal article" date="2019" name="Int. J. Syst. Evol. Microbiol.">
        <title>The Global Catalogue of Microorganisms (GCM) 10K type strain sequencing project: providing services to taxonomists for standard genome sequencing and annotation.</title>
        <authorList>
            <consortium name="The Broad Institute Genomics Platform"/>
            <consortium name="The Broad Institute Genome Sequencing Center for Infectious Disease"/>
            <person name="Wu L."/>
            <person name="Ma J."/>
        </authorList>
    </citation>
    <scope>NUCLEOTIDE SEQUENCE [LARGE SCALE GENOMIC DNA]</scope>
    <source>
        <strain evidence="7">CGMCC 4.7152</strain>
    </source>
</reference>
<dbReference type="InterPro" id="IPR016032">
    <property type="entry name" value="Sig_transdc_resp-reg_C-effctor"/>
</dbReference>
<dbReference type="InterPro" id="IPR005158">
    <property type="entry name" value="BTAD"/>
</dbReference>
<dbReference type="InterPro" id="IPR036388">
    <property type="entry name" value="WH-like_DNA-bd_sf"/>
</dbReference>
<feature type="compositionally biased region" description="Pro residues" evidence="3">
    <location>
        <begin position="240"/>
        <end position="257"/>
    </location>
</feature>
<evidence type="ECO:0000313" key="7">
    <source>
        <dbReference type="Proteomes" id="UP001595912"/>
    </source>
</evidence>
<name>A0ABV9WJG7_9ACTN</name>
<dbReference type="SMART" id="SM01043">
    <property type="entry name" value="BTAD"/>
    <property type="match status" value="1"/>
</dbReference>
<feature type="compositionally biased region" description="Low complexity" evidence="3">
    <location>
        <begin position="279"/>
        <end position="302"/>
    </location>
</feature>
<evidence type="ECO:0000259" key="4">
    <source>
        <dbReference type="SMART" id="SM00862"/>
    </source>
</evidence>
<dbReference type="RefSeq" id="WP_380129151.1">
    <property type="nucleotide sequence ID" value="NZ_JBHSIU010000131.1"/>
</dbReference>
<dbReference type="InterPro" id="IPR027417">
    <property type="entry name" value="P-loop_NTPase"/>
</dbReference>
<protein>
    <submittedName>
        <fullName evidence="6">BTAD domain-containing putative transcriptional regulator</fullName>
    </submittedName>
</protein>